<evidence type="ECO:0000313" key="4">
    <source>
        <dbReference type="Proteomes" id="UP001374893"/>
    </source>
</evidence>
<dbReference type="EMBL" id="AP024702">
    <property type="protein sequence ID" value="BCX47927.1"/>
    <property type="molecule type" value="Genomic_DNA"/>
</dbReference>
<dbReference type="Pfam" id="PF07940">
    <property type="entry name" value="Hepar_II_III_C"/>
    <property type="match status" value="1"/>
</dbReference>
<dbReference type="InterPro" id="IPR008929">
    <property type="entry name" value="Chondroitin_lyas"/>
</dbReference>
<dbReference type="Gene3D" id="1.50.10.100">
    <property type="entry name" value="Chondroitin AC/alginate lyase"/>
    <property type="match status" value="1"/>
</dbReference>
<gene>
    <name evidence="3" type="ORF">HAHE_18350</name>
</gene>
<evidence type="ECO:0000259" key="2">
    <source>
        <dbReference type="Pfam" id="PF07940"/>
    </source>
</evidence>
<sequence length="585" mass="64753">MGAVRFLLILSILGGMASAEPHPRILFPPAMEADVKDRIANDPLAKAIHSTVLERAEEVLEERTCEYLIPDGRRLLRESRRALSNILNCGMAWRTTGDPRFRERVIRELDAAVALKDWNPSHFLDTAEMSAAVAIGYDWLYHSLTEGQRKRYEDALIRKGLQQVERVVGKQHWWARGPRNNWSQVCGSGMGIAAEAVREREPELCAKIADESQRLVEACKAFYLPDGAYPEGPGYWAYGTNYHIMGLAAWQALGRDVDLPAVLGRSGDFMMHVHGPTGLPFNYADGPARRRLPTPAQSWLARQFGDAAQANYVRGELESGLAEGEEKPGGYFPLHLLWLPEQPDADASMPLTASFEGEQSLAFARTGWGRDAAWIGIKGGTGAASHGHLDAGAFVYDAGGVRWFDDLGSDDYNMPGYFGDKRWNYFRLTNHSHNTLVIGGKPQDDPHTGCTIEGWETDTSLHQARIDLTPVYRGQAKSVTRTVTFDAADGSVVIRDEIISPEGPVRWAAVTRAEPRIDGAGVTLVRDGKSLSLTRIDNSGGEWREFSMTPPTAAENQNEGFRMIGFTAEPSDRMTIEVRWEPATD</sequence>
<accession>A0ABM7RFN1</accession>
<dbReference type="InterPro" id="IPR012480">
    <property type="entry name" value="Hepar_II_III_C"/>
</dbReference>
<organism evidence="3 4">
    <name type="scientific">Haloferula helveola</name>
    <dbReference type="NCBI Taxonomy" id="490095"/>
    <lineage>
        <taxon>Bacteria</taxon>
        <taxon>Pseudomonadati</taxon>
        <taxon>Verrucomicrobiota</taxon>
        <taxon>Verrucomicrobiia</taxon>
        <taxon>Verrucomicrobiales</taxon>
        <taxon>Verrucomicrobiaceae</taxon>
        <taxon>Haloferula</taxon>
    </lineage>
</organism>
<protein>
    <submittedName>
        <fullName evidence="3">Heparinase II/III family protein</fullName>
    </submittedName>
</protein>
<dbReference type="PANTHER" id="PTHR38045">
    <property type="entry name" value="CHROMOSOME 1, WHOLE GENOME SHOTGUN SEQUENCE"/>
    <property type="match status" value="1"/>
</dbReference>
<proteinExistence type="predicted"/>
<dbReference type="Gene3D" id="2.70.98.70">
    <property type="match status" value="1"/>
</dbReference>
<dbReference type="Proteomes" id="UP001374893">
    <property type="component" value="Chromosome"/>
</dbReference>
<keyword evidence="4" id="KW-1185">Reference proteome</keyword>
<evidence type="ECO:0000256" key="1">
    <source>
        <dbReference type="ARBA" id="ARBA00004196"/>
    </source>
</evidence>
<reference evidence="3 4" key="1">
    <citation type="submission" date="2021-06" db="EMBL/GenBank/DDBJ databases">
        <title>Complete genome of Haloferula helveola possessing various polysaccharide degrading enzymes.</title>
        <authorList>
            <person name="Takami H."/>
            <person name="Huang C."/>
            <person name="Hamasaki K."/>
        </authorList>
    </citation>
    <scope>NUCLEOTIDE SEQUENCE [LARGE SCALE GENOMIC DNA]</scope>
    <source>
        <strain evidence="3 4">CN-1</strain>
    </source>
</reference>
<feature type="domain" description="Heparinase II/III-like C-terminal" evidence="2">
    <location>
        <begin position="379"/>
        <end position="522"/>
    </location>
</feature>
<evidence type="ECO:0000313" key="3">
    <source>
        <dbReference type="EMBL" id="BCX47927.1"/>
    </source>
</evidence>
<comment type="subcellular location">
    <subcellularLocation>
        <location evidence="1">Cell envelope</location>
    </subcellularLocation>
</comment>
<dbReference type="SUPFAM" id="SSF48230">
    <property type="entry name" value="Chondroitin AC/alginate lyase"/>
    <property type="match status" value="1"/>
</dbReference>
<dbReference type="PANTHER" id="PTHR38045:SF1">
    <property type="entry name" value="HEPARINASE II_III-LIKE PROTEIN"/>
    <property type="match status" value="1"/>
</dbReference>
<name>A0ABM7RFN1_9BACT</name>